<evidence type="ECO:0000256" key="6">
    <source>
        <dbReference type="ARBA" id="ARBA00022737"/>
    </source>
</evidence>
<evidence type="ECO:0000313" key="19">
    <source>
        <dbReference type="Proteomes" id="UP001139035"/>
    </source>
</evidence>
<evidence type="ECO:0000256" key="12">
    <source>
        <dbReference type="ARBA" id="ARBA00037530"/>
    </source>
</evidence>
<dbReference type="GO" id="GO:0005524">
    <property type="term" value="F:ATP binding"/>
    <property type="evidence" value="ECO:0007669"/>
    <property type="project" value="UniProtKB-KW"/>
</dbReference>
<evidence type="ECO:0000256" key="16">
    <source>
        <dbReference type="ARBA" id="ARBA00047640"/>
    </source>
</evidence>
<evidence type="ECO:0000256" key="8">
    <source>
        <dbReference type="ARBA" id="ARBA00022801"/>
    </source>
</evidence>
<evidence type="ECO:0000256" key="4">
    <source>
        <dbReference type="ARBA" id="ARBA00022475"/>
    </source>
</evidence>
<dbReference type="PANTHER" id="PTHR43776">
    <property type="entry name" value="TRANSPORT ATP-BINDING PROTEIN"/>
    <property type="match status" value="1"/>
</dbReference>
<dbReference type="InterPro" id="IPR003593">
    <property type="entry name" value="AAA+_ATPase"/>
</dbReference>
<dbReference type="Pfam" id="PF00005">
    <property type="entry name" value="ABC_tran"/>
    <property type="match status" value="2"/>
</dbReference>
<comment type="function">
    <text evidence="12">Part of the ABC transporter complex GsiABCD involved in glutathione import. Responsible for energy coupling to the transport system.</text>
</comment>
<dbReference type="Gene3D" id="3.40.50.300">
    <property type="entry name" value="P-loop containing nucleotide triphosphate hydrolases"/>
    <property type="match status" value="2"/>
</dbReference>
<name>A0A9X1P3A5_9HYPH</name>
<comment type="similarity">
    <text evidence="13">Belongs to the ABC transporter superfamily. Glutathione importer (TC 3.A.1.5.11) family.</text>
</comment>
<reference evidence="18" key="1">
    <citation type="submission" date="2022-01" db="EMBL/GenBank/DDBJ databases">
        <title>Jiella avicenniae sp. nov., a novel endophytic bacterium isolated from bark of Avicennia marina.</title>
        <authorList>
            <person name="Tuo L."/>
        </authorList>
    </citation>
    <scope>NUCLEOTIDE SEQUENCE</scope>
    <source>
        <strain evidence="18">CBK1P-4</strain>
    </source>
</reference>
<evidence type="ECO:0000259" key="17">
    <source>
        <dbReference type="PROSITE" id="PS50893"/>
    </source>
</evidence>
<gene>
    <name evidence="18" type="ORF">LZD57_15905</name>
</gene>
<dbReference type="GO" id="GO:0016887">
    <property type="term" value="F:ATP hydrolysis activity"/>
    <property type="evidence" value="ECO:0007669"/>
    <property type="project" value="InterPro"/>
</dbReference>
<evidence type="ECO:0000256" key="11">
    <source>
        <dbReference type="ARBA" id="ARBA00023136"/>
    </source>
</evidence>
<dbReference type="FunFam" id="3.40.50.300:FF:000016">
    <property type="entry name" value="Oligopeptide ABC transporter ATP-binding component"/>
    <property type="match status" value="2"/>
</dbReference>
<feature type="domain" description="ABC transporter" evidence="17">
    <location>
        <begin position="6"/>
        <end position="252"/>
    </location>
</feature>
<evidence type="ECO:0000256" key="14">
    <source>
        <dbReference type="ARBA" id="ARBA00039050"/>
    </source>
</evidence>
<keyword evidence="11" id="KW-0472">Membrane</keyword>
<dbReference type="PANTHER" id="PTHR43776:SF15">
    <property type="entry name" value="GLUTATHIONE IMPORT ATP-BINDING PROTEIN GSIA"/>
    <property type="match status" value="1"/>
</dbReference>
<evidence type="ECO:0000256" key="13">
    <source>
        <dbReference type="ARBA" id="ARBA00038416"/>
    </source>
</evidence>
<dbReference type="Proteomes" id="UP001139035">
    <property type="component" value="Unassembled WGS sequence"/>
</dbReference>
<dbReference type="GO" id="GO:0055085">
    <property type="term" value="P:transmembrane transport"/>
    <property type="evidence" value="ECO:0007669"/>
    <property type="project" value="UniProtKB-ARBA"/>
</dbReference>
<evidence type="ECO:0000313" key="18">
    <source>
        <dbReference type="EMBL" id="MCE7029476.1"/>
    </source>
</evidence>
<evidence type="ECO:0000256" key="1">
    <source>
        <dbReference type="ARBA" id="ARBA00004417"/>
    </source>
</evidence>
<dbReference type="SUPFAM" id="SSF52540">
    <property type="entry name" value="P-loop containing nucleoside triphosphate hydrolases"/>
    <property type="match status" value="2"/>
</dbReference>
<protein>
    <recommendedName>
        <fullName evidence="15">Glutathione import ATP-binding protein GsiA</fullName>
        <ecNumber evidence="14">7.4.2.10</ecNumber>
    </recommendedName>
</protein>
<comment type="subunit">
    <text evidence="2">The complex is composed of two ATP-binding proteins (GsiA), two transmembrane proteins (GsiC and GsiD) and a solute-binding protein (GsiB).</text>
</comment>
<dbReference type="CDD" id="cd03257">
    <property type="entry name" value="ABC_NikE_OppD_transporters"/>
    <property type="match status" value="2"/>
</dbReference>
<evidence type="ECO:0000256" key="3">
    <source>
        <dbReference type="ARBA" id="ARBA00022448"/>
    </source>
</evidence>
<feature type="domain" description="ABC transporter" evidence="17">
    <location>
        <begin position="279"/>
        <end position="529"/>
    </location>
</feature>
<dbReference type="EC" id="7.4.2.10" evidence="14"/>
<dbReference type="Pfam" id="PF08352">
    <property type="entry name" value="oligo_HPY"/>
    <property type="match status" value="2"/>
</dbReference>
<keyword evidence="3" id="KW-0813">Transport</keyword>
<comment type="catalytic activity">
    <reaction evidence="16">
        <text>glutathione(out) + ATP + H2O = glutathione(in) + ADP + phosphate + H(+)</text>
        <dbReference type="Rhea" id="RHEA:29791"/>
        <dbReference type="ChEBI" id="CHEBI:15377"/>
        <dbReference type="ChEBI" id="CHEBI:15378"/>
        <dbReference type="ChEBI" id="CHEBI:30616"/>
        <dbReference type="ChEBI" id="CHEBI:43474"/>
        <dbReference type="ChEBI" id="CHEBI:57925"/>
        <dbReference type="ChEBI" id="CHEBI:456216"/>
        <dbReference type="EC" id="7.4.2.10"/>
    </reaction>
</comment>
<dbReference type="AlphaFoldDB" id="A0A9X1P3A5"/>
<dbReference type="InterPro" id="IPR050319">
    <property type="entry name" value="ABC_transp_ATP-bind"/>
</dbReference>
<dbReference type="GO" id="GO:0005886">
    <property type="term" value="C:plasma membrane"/>
    <property type="evidence" value="ECO:0007669"/>
    <property type="project" value="UniProtKB-SubCell"/>
</dbReference>
<evidence type="ECO:0000256" key="7">
    <source>
        <dbReference type="ARBA" id="ARBA00022741"/>
    </source>
</evidence>
<dbReference type="PROSITE" id="PS00211">
    <property type="entry name" value="ABC_TRANSPORTER_1"/>
    <property type="match status" value="2"/>
</dbReference>
<comment type="caution">
    <text evidence="18">The sequence shown here is derived from an EMBL/GenBank/DDBJ whole genome shotgun (WGS) entry which is preliminary data.</text>
</comment>
<keyword evidence="10" id="KW-1278">Translocase</keyword>
<dbReference type="RefSeq" id="WP_233720469.1">
    <property type="nucleotide sequence ID" value="NZ_JAJUWU010000016.1"/>
</dbReference>
<sequence>MTEPILKVSNLNIAFGRYEAVRNVALHIDPGETLAVVGESGSGKSVTATAVMGLLPAREISINGSIVLDGQEVLGAPESVLREMRGKVASMVFQEPMMSLNPVLRVGTQIKEMLRQHRPLSDAQARQEGIRLFDRVRIPDAQRRFDDYPHMFSGGMRQRIMIAIALACSPKLLIADEPTTALDVTIQAQILDLLNEVQRDSGTAILFITHDMGVVANMADRVMVMQQGMTVETGSVREIFEHPREDYTRMLIEAVPRLGQSGNAVLSPRTPHERPRPVLSVKDLVSRFDVRGGAFNRKVGRVHAVEGLSFDLHAGETLSLVGESGCGKSTTGRSILFLDPPDSGDVVFDGNRVDPSDRASLANLRRNIQMVFQDPFSSLDPKQTIGATMAEPLLCHGLASKKVAQEKAEHLLERVGLETAMISRLPHEFSGGQRQRICIARALMLDPKVIIADEAVSALDVSVKSHVVDLLISLQEDMGLAYLFISHDMAIVERVSHRVAVMYLGEIVEIGPRADVIGNPKHSYTQQLMAAVPVPEPVEDRHRIIGTETGELPSPIRPLDYVPPRRALTEVAPTHFVAGL</sequence>
<dbReference type="GO" id="GO:0015833">
    <property type="term" value="P:peptide transport"/>
    <property type="evidence" value="ECO:0007669"/>
    <property type="project" value="InterPro"/>
</dbReference>
<dbReference type="InterPro" id="IPR003439">
    <property type="entry name" value="ABC_transporter-like_ATP-bd"/>
</dbReference>
<keyword evidence="9 18" id="KW-0067">ATP-binding</keyword>
<comment type="subcellular location">
    <subcellularLocation>
        <location evidence="1">Cell inner membrane</location>
        <topology evidence="1">Peripheral membrane protein</topology>
    </subcellularLocation>
</comment>
<dbReference type="NCBIfam" id="NF007739">
    <property type="entry name" value="PRK10419.1"/>
    <property type="match status" value="2"/>
</dbReference>
<keyword evidence="19" id="KW-1185">Reference proteome</keyword>
<dbReference type="EMBL" id="JAJUWU010000016">
    <property type="protein sequence ID" value="MCE7029476.1"/>
    <property type="molecule type" value="Genomic_DNA"/>
</dbReference>
<keyword evidence="8" id="KW-0378">Hydrolase</keyword>
<proteinExistence type="inferred from homology"/>
<evidence type="ECO:0000256" key="5">
    <source>
        <dbReference type="ARBA" id="ARBA00022519"/>
    </source>
</evidence>
<dbReference type="SMART" id="SM00382">
    <property type="entry name" value="AAA"/>
    <property type="match status" value="2"/>
</dbReference>
<keyword evidence="7" id="KW-0547">Nucleotide-binding</keyword>
<evidence type="ECO:0000256" key="2">
    <source>
        <dbReference type="ARBA" id="ARBA00011469"/>
    </source>
</evidence>
<dbReference type="InterPro" id="IPR027417">
    <property type="entry name" value="P-loop_NTPase"/>
</dbReference>
<keyword evidence="4" id="KW-1003">Cell membrane</keyword>
<organism evidence="18 19">
    <name type="scientific">Jiella avicenniae</name>
    <dbReference type="NCBI Taxonomy" id="2907202"/>
    <lineage>
        <taxon>Bacteria</taxon>
        <taxon>Pseudomonadati</taxon>
        <taxon>Pseudomonadota</taxon>
        <taxon>Alphaproteobacteria</taxon>
        <taxon>Hyphomicrobiales</taxon>
        <taxon>Aurantimonadaceae</taxon>
        <taxon>Jiella</taxon>
    </lineage>
</organism>
<dbReference type="InterPro" id="IPR017871">
    <property type="entry name" value="ABC_transporter-like_CS"/>
</dbReference>
<evidence type="ECO:0000256" key="9">
    <source>
        <dbReference type="ARBA" id="ARBA00022840"/>
    </source>
</evidence>
<dbReference type="InterPro" id="IPR013563">
    <property type="entry name" value="Oligopep_ABC_C"/>
</dbReference>
<dbReference type="PROSITE" id="PS50893">
    <property type="entry name" value="ABC_TRANSPORTER_2"/>
    <property type="match status" value="2"/>
</dbReference>
<dbReference type="NCBIfam" id="NF008453">
    <property type="entry name" value="PRK11308.1"/>
    <property type="match status" value="2"/>
</dbReference>
<keyword evidence="5" id="KW-0997">Cell inner membrane</keyword>
<evidence type="ECO:0000256" key="15">
    <source>
        <dbReference type="ARBA" id="ARBA00041187"/>
    </source>
</evidence>
<accession>A0A9X1P3A5</accession>
<keyword evidence="6" id="KW-0677">Repeat</keyword>
<evidence type="ECO:0000256" key="10">
    <source>
        <dbReference type="ARBA" id="ARBA00022967"/>
    </source>
</evidence>